<dbReference type="Pfam" id="PF09369">
    <property type="entry name" value="MZB"/>
    <property type="match status" value="1"/>
</dbReference>
<evidence type="ECO:0000256" key="2">
    <source>
        <dbReference type="ARBA" id="ARBA00022840"/>
    </source>
</evidence>
<dbReference type="InterPro" id="IPR001650">
    <property type="entry name" value="Helicase_C-like"/>
</dbReference>
<dbReference type="SUPFAM" id="SSF52540">
    <property type="entry name" value="P-loop containing nucleoside triphosphate hydrolases"/>
    <property type="match status" value="1"/>
</dbReference>
<feature type="domain" description="Helicase C-terminal" evidence="5">
    <location>
        <begin position="295"/>
        <end position="450"/>
    </location>
</feature>
<feature type="domain" description="Helicase ATP-binding" evidence="4">
    <location>
        <begin position="69"/>
        <end position="248"/>
    </location>
</feature>
<dbReference type="GO" id="GO:0036297">
    <property type="term" value="P:interstrand cross-link repair"/>
    <property type="evidence" value="ECO:0007669"/>
    <property type="project" value="TreeGrafter"/>
</dbReference>
<feature type="region of interest" description="Disordered" evidence="3">
    <location>
        <begin position="1"/>
        <end position="24"/>
    </location>
</feature>
<feature type="compositionally biased region" description="Polar residues" evidence="3">
    <location>
        <begin position="1"/>
        <end position="12"/>
    </location>
</feature>
<dbReference type="InterPro" id="IPR018973">
    <property type="entry name" value="MZB"/>
</dbReference>
<dbReference type="InterPro" id="IPR011545">
    <property type="entry name" value="DEAD/DEAH_box_helicase_dom"/>
</dbReference>
<dbReference type="SMART" id="SM00487">
    <property type="entry name" value="DEXDc"/>
    <property type="match status" value="1"/>
</dbReference>
<proteinExistence type="predicted"/>
<protein>
    <submittedName>
        <fullName evidence="6">DEAD/DEAH box helicase domain-containing protein</fullName>
    </submittedName>
</protein>
<dbReference type="GeneID" id="68695289"/>
<evidence type="ECO:0000259" key="4">
    <source>
        <dbReference type="PROSITE" id="PS51192"/>
    </source>
</evidence>
<organism evidence="6 7">
    <name type="scientific">Halobacterium salinarum</name>
    <name type="common">Halobacterium halobium</name>
    <dbReference type="NCBI Taxonomy" id="2242"/>
    <lineage>
        <taxon>Archaea</taxon>
        <taxon>Methanobacteriati</taxon>
        <taxon>Methanobacteriota</taxon>
        <taxon>Stenosarchaea group</taxon>
        <taxon>Halobacteria</taxon>
        <taxon>Halobacteriales</taxon>
        <taxon>Halobacteriaceae</taxon>
        <taxon>Halobacterium</taxon>
    </lineage>
</organism>
<dbReference type="SMART" id="SM00490">
    <property type="entry name" value="HELICc"/>
    <property type="match status" value="1"/>
</dbReference>
<keyword evidence="2" id="KW-0067">ATP-binding</keyword>
<keyword evidence="6" id="KW-0378">Hydrolase</keyword>
<name>A0A841HCT6_HALSI</name>
<evidence type="ECO:0000313" key="6">
    <source>
        <dbReference type="EMBL" id="MBB6090871.1"/>
    </source>
</evidence>
<evidence type="ECO:0000313" key="7">
    <source>
        <dbReference type="Proteomes" id="UP000642919"/>
    </source>
</evidence>
<dbReference type="PROSITE" id="PS51194">
    <property type="entry name" value="HELICASE_CTER"/>
    <property type="match status" value="1"/>
</dbReference>
<dbReference type="PROSITE" id="PS51192">
    <property type="entry name" value="HELICASE_ATP_BIND_1"/>
    <property type="match status" value="1"/>
</dbReference>
<dbReference type="InterPro" id="IPR027417">
    <property type="entry name" value="P-loop_NTPase"/>
</dbReference>
<dbReference type="GO" id="GO:0043138">
    <property type="term" value="F:3'-5' DNA helicase activity"/>
    <property type="evidence" value="ECO:0007669"/>
    <property type="project" value="TreeGrafter"/>
</dbReference>
<evidence type="ECO:0000256" key="1">
    <source>
        <dbReference type="ARBA" id="ARBA00022741"/>
    </source>
</evidence>
<dbReference type="GO" id="GO:0006289">
    <property type="term" value="P:nucleotide-excision repair"/>
    <property type="evidence" value="ECO:0007669"/>
    <property type="project" value="TreeGrafter"/>
</dbReference>
<evidence type="ECO:0000256" key="3">
    <source>
        <dbReference type="SAM" id="MobiDB-lite"/>
    </source>
</evidence>
<gene>
    <name evidence="6" type="ORF">HNR49_002257</name>
</gene>
<dbReference type="InterPro" id="IPR055227">
    <property type="entry name" value="HRQ1_WHD"/>
</dbReference>
<dbReference type="Gene3D" id="3.40.50.300">
    <property type="entry name" value="P-loop containing nucleotide triphosphate hydrolases"/>
    <property type="match status" value="2"/>
</dbReference>
<dbReference type="Proteomes" id="UP000642919">
    <property type="component" value="Unassembled WGS sequence"/>
</dbReference>
<dbReference type="GO" id="GO:0003676">
    <property type="term" value="F:nucleic acid binding"/>
    <property type="evidence" value="ECO:0007669"/>
    <property type="project" value="InterPro"/>
</dbReference>
<dbReference type="PANTHER" id="PTHR47957">
    <property type="entry name" value="ATP-DEPENDENT HELICASE HRQ1"/>
    <property type="match status" value="1"/>
</dbReference>
<dbReference type="PANTHER" id="PTHR47957:SF3">
    <property type="entry name" value="ATP-DEPENDENT HELICASE HRQ1"/>
    <property type="match status" value="1"/>
</dbReference>
<reference evidence="6" key="1">
    <citation type="submission" date="2020-08" db="EMBL/GenBank/DDBJ databases">
        <title>Genomic Encyclopedia of Type Strains, Phase IV (KMG-IV): sequencing the most valuable type-strain genomes for metagenomic binning, comparative biology and taxonomic classification.</title>
        <authorList>
            <person name="Goeker M."/>
        </authorList>
    </citation>
    <scope>NUCLEOTIDE SEQUENCE</scope>
    <source>
        <strain evidence="6">DSM 669</strain>
    </source>
</reference>
<dbReference type="RefSeq" id="WP_012289669.1">
    <property type="nucleotide sequence ID" value="NZ_JACHGX010000010.1"/>
</dbReference>
<dbReference type="InterPro" id="IPR014001">
    <property type="entry name" value="Helicase_ATP-bd"/>
</dbReference>
<keyword evidence="1" id="KW-0547">Nucleotide-binding</keyword>
<keyword evidence="6" id="KW-0347">Helicase</keyword>
<dbReference type="Pfam" id="PF22982">
    <property type="entry name" value="WHD_HRQ1"/>
    <property type="match status" value="1"/>
</dbReference>
<sequence>MSNESTRSSNTVLDAESLAESFPEYEQQLQETAVQAASDADTVPPGEVLPDVLAEQLEYDLYTHQAEALRTLKDGSNVSVATSTSSGKTWVYALYFALRKLENPDARGLFLYPTKALSAGQQEALNGLFDQLGVDARAETYDGDTDQDRKQIIRERVDVPISNFAGINQYLDAHQKWRAVFANCELVVIDEAHTYSGVHGMHVSWVIRRLRRLLDHYGADPQLVCTTATIGNPAEHARLLTGAAFDVIADDGSPHGRREIAFWQPPLQDDGDVVDTVGDSPLPAMRKSTASEAASVLAHLTNHDMQTLMFTDSRQGTEISVKRAIENASAHPASRTDTEYAPYHAGLSQGKREATENALRAGEVDGVVSTSALELGIDIGTMDATVISGYPGTRQSFWQRIGRAGRGTSNSLAVYVPETDGVDQYILDNPAYLLGDNIEDAVVTLSNNPVFAQHVLCAASERPLTRADADWFGPEDRLERAVEMWADAGQMGGSLDRGAQYSGTARPQSEISIYTTSGEQYEVRQTDGEIDMEPLDKERVYRQYHPGAIVVYDGQQYEVQAVVEDTYRPYVEVESTNTRNYTQAIHTKTIDNLSVDRTRSLGNGYQLAAGVGRVVTDYSAYNVVDMFEGTVEEPMVPIDLPPISIRTQLMWISFPDRIIDRVRAAVPTNDYLTPDADSDFVALGECEYTLAGGLHGGEHGMIKMSPLELRLDNDDLGGLSQLAHPEVESPVWFIHDAVEGGVGFAHSIYDNFEAVAERTRERIAQCDCGRTDGCPACLMSSQCGNQNEPLHRTAATELLDAALAQLRDED</sequence>
<dbReference type="Pfam" id="PF00271">
    <property type="entry name" value="Helicase_C"/>
    <property type="match status" value="1"/>
</dbReference>
<accession>A0A841HCT6</accession>
<comment type="caution">
    <text evidence="6">The sequence shown here is derived from an EMBL/GenBank/DDBJ whole genome shotgun (WGS) entry which is preliminary data.</text>
</comment>
<dbReference type="AlphaFoldDB" id="A0A841HCT6"/>
<dbReference type="CDD" id="cd18797">
    <property type="entry name" value="SF2_C_Hrq"/>
    <property type="match status" value="1"/>
</dbReference>
<dbReference type="Pfam" id="PF00270">
    <property type="entry name" value="DEAD"/>
    <property type="match status" value="1"/>
</dbReference>
<dbReference type="GO" id="GO:0005524">
    <property type="term" value="F:ATP binding"/>
    <property type="evidence" value="ECO:0007669"/>
    <property type="project" value="UniProtKB-KW"/>
</dbReference>
<evidence type="ECO:0000259" key="5">
    <source>
        <dbReference type="PROSITE" id="PS51194"/>
    </source>
</evidence>
<dbReference type="EMBL" id="JACHGX010000010">
    <property type="protein sequence ID" value="MBB6090871.1"/>
    <property type="molecule type" value="Genomic_DNA"/>
</dbReference>